<accession>A0A834IQ18</accession>
<keyword evidence="3" id="KW-0677">Repeat</keyword>
<keyword evidence="4" id="KW-0539">Nucleus</keyword>
<dbReference type="EMBL" id="JAACXV010000086">
    <property type="protein sequence ID" value="KAF7283806.1"/>
    <property type="molecule type" value="Genomic_DNA"/>
</dbReference>
<sequence length="166" mass="18678">MKIWDLRSPFNKPTNTFMLSGDQVTPTCLVFHPTQRHLIIAGDELGALTTWDLRQNTFPVNVLNAHEGSINEIHFHPDHPDQLFSCSSTGEIWHWSTKNKIQSITSLDNNDVNVWLAPDNVKNKLEVFTLMPTLGKSINSLDLSKNRVICGCANEAIYLINGVKLP</sequence>
<dbReference type="Gene3D" id="2.130.10.10">
    <property type="entry name" value="YVTN repeat-like/Quinoprotein amine dehydrogenase"/>
    <property type="match status" value="1"/>
</dbReference>
<dbReference type="SMART" id="SM00320">
    <property type="entry name" value="WD40"/>
    <property type="match status" value="3"/>
</dbReference>
<evidence type="ECO:0000256" key="3">
    <source>
        <dbReference type="ARBA" id="ARBA00022737"/>
    </source>
</evidence>
<protein>
    <submittedName>
        <fullName evidence="5">Uncharacterized protein</fullName>
    </submittedName>
</protein>
<name>A0A834IQ18_RHYFE</name>
<keyword evidence="2" id="KW-0853">WD repeat</keyword>
<evidence type="ECO:0000256" key="4">
    <source>
        <dbReference type="ARBA" id="ARBA00023242"/>
    </source>
</evidence>
<dbReference type="SUPFAM" id="SSF50978">
    <property type="entry name" value="WD40 repeat-like"/>
    <property type="match status" value="1"/>
</dbReference>
<dbReference type="OrthoDB" id="9890280at2759"/>
<dbReference type="PANTHER" id="PTHR22652">
    <property type="entry name" value="NUCLEOPORIN NUP43"/>
    <property type="match status" value="1"/>
</dbReference>
<evidence type="ECO:0000256" key="2">
    <source>
        <dbReference type="ARBA" id="ARBA00022574"/>
    </source>
</evidence>
<proteinExistence type="predicted"/>
<evidence type="ECO:0000313" key="6">
    <source>
        <dbReference type="Proteomes" id="UP000625711"/>
    </source>
</evidence>
<gene>
    <name evidence="5" type="ORF">GWI33_022846</name>
</gene>
<dbReference type="InterPro" id="IPR036322">
    <property type="entry name" value="WD40_repeat_dom_sf"/>
</dbReference>
<dbReference type="InterPro" id="IPR001680">
    <property type="entry name" value="WD40_rpt"/>
</dbReference>
<evidence type="ECO:0000256" key="1">
    <source>
        <dbReference type="ARBA" id="ARBA00004123"/>
    </source>
</evidence>
<evidence type="ECO:0000313" key="5">
    <source>
        <dbReference type="EMBL" id="KAF7283806.1"/>
    </source>
</evidence>
<dbReference type="Proteomes" id="UP000625711">
    <property type="component" value="Unassembled WGS sequence"/>
</dbReference>
<dbReference type="InterPro" id="IPR015943">
    <property type="entry name" value="WD40/YVTN_repeat-like_dom_sf"/>
</dbReference>
<dbReference type="AlphaFoldDB" id="A0A834IQ18"/>
<keyword evidence="6" id="KW-1185">Reference proteome</keyword>
<organism evidence="5 6">
    <name type="scientific">Rhynchophorus ferrugineus</name>
    <name type="common">Red palm weevil</name>
    <name type="synonym">Curculio ferrugineus</name>
    <dbReference type="NCBI Taxonomy" id="354439"/>
    <lineage>
        <taxon>Eukaryota</taxon>
        <taxon>Metazoa</taxon>
        <taxon>Ecdysozoa</taxon>
        <taxon>Arthropoda</taxon>
        <taxon>Hexapoda</taxon>
        <taxon>Insecta</taxon>
        <taxon>Pterygota</taxon>
        <taxon>Neoptera</taxon>
        <taxon>Endopterygota</taxon>
        <taxon>Coleoptera</taxon>
        <taxon>Polyphaga</taxon>
        <taxon>Cucujiformia</taxon>
        <taxon>Curculionidae</taxon>
        <taxon>Dryophthorinae</taxon>
        <taxon>Rhynchophorus</taxon>
    </lineage>
</organism>
<dbReference type="GO" id="GO:0031080">
    <property type="term" value="C:nuclear pore outer ring"/>
    <property type="evidence" value="ECO:0007669"/>
    <property type="project" value="TreeGrafter"/>
</dbReference>
<comment type="subcellular location">
    <subcellularLocation>
        <location evidence="1">Nucleus</location>
    </subcellularLocation>
</comment>
<comment type="caution">
    <text evidence="5">The sequence shown here is derived from an EMBL/GenBank/DDBJ whole genome shotgun (WGS) entry which is preliminary data.</text>
</comment>
<dbReference type="PANTHER" id="PTHR22652:SF0">
    <property type="entry name" value="NUCLEOPORIN NUP43"/>
    <property type="match status" value="1"/>
</dbReference>
<reference evidence="5" key="1">
    <citation type="submission" date="2020-08" db="EMBL/GenBank/DDBJ databases">
        <title>Genome sequencing and assembly of the red palm weevil Rhynchophorus ferrugineus.</title>
        <authorList>
            <person name="Dias G.B."/>
            <person name="Bergman C.M."/>
            <person name="Manee M."/>
        </authorList>
    </citation>
    <scope>NUCLEOTIDE SEQUENCE</scope>
    <source>
        <strain evidence="5">AA-2017</strain>
        <tissue evidence="5">Whole larva</tissue>
    </source>
</reference>